<name>A0A9Q1BBX2_HOLLE</name>
<dbReference type="PANTHER" id="PTHR24273:SF32">
    <property type="entry name" value="HYALIN"/>
    <property type="match status" value="1"/>
</dbReference>
<feature type="domain" description="HYR" evidence="5">
    <location>
        <begin position="420"/>
        <end position="501"/>
    </location>
</feature>
<dbReference type="Proteomes" id="UP001152320">
    <property type="component" value="Chromosome 22"/>
</dbReference>
<dbReference type="InterPro" id="IPR013783">
    <property type="entry name" value="Ig-like_fold"/>
</dbReference>
<dbReference type="Pfam" id="PF02494">
    <property type="entry name" value="HYR"/>
    <property type="match status" value="5"/>
</dbReference>
<proteinExistence type="predicted"/>
<keyword evidence="3" id="KW-0472">Membrane</keyword>
<feature type="domain" description="HYR" evidence="5">
    <location>
        <begin position="342"/>
        <end position="419"/>
    </location>
</feature>
<feature type="region of interest" description="Disordered" evidence="2">
    <location>
        <begin position="529"/>
        <end position="548"/>
    </location>
</feature>
<feature type="compositionally biased region" description="Basic and acidic residues" evidence="2">
    <location>
        <begin position="7"/>
        <end position="20"/>
    </location>
</feature>
<dbReference type="PANTHER" id="PTHR24273">
    <property type="entry name" value="FI04643P-RELATED"/>
    <property type="match status" value="1"/>
</dbReference>
<dbReference type="PROSITE" id="PS50825">
    <property type="entry name" value="HYR"/>
    <property type="match status" value="5"/>
</dbReference>
<dbReference type="Gene3D" id="3.30.70.960">
    <property type="entry name" value="SEA domain"/>
    <property type="match status" value="1"/>
</dbReference>
<feature type="domain" description="HYR" evidence="5">
    <location>
        <begin position="502"/>
        <end position="579"/>
    </location>
</feature>
<keyword evidence="3" id="KW-1133">Transmembrane helix</keyword>
<dbReference type="InterPro" id="IPR000082">
    <property type="entry name" value="SEA_dom"/>
</dbReference>
<feature type="transmembrane region" description="Helical" evidence="3">
    <location>
        <begin position="77"/>
        <end position="100"/>
    </location>
</feature>
<feature type="domain" description="HYR" evidence="5">
    <location>
        <begin position="580"/>
        <end position="661"/>
    </location>
</feature>
<keyword evidence="1" id="KW-0677">Repeat</keyword>
<feature type="region of interest" description="Disordered" evidence="2">
    <location>
        <begin position="598"/>
        <end position="622"/>
    </location>
</feature>
<feature type="domain" description="HYR" evidence="5">
    <location>
        <begin position="259"/>
        <end position="341"/>
    </location>
</feature>
<evidence type="ECO:0000313" key="7">
    <source>
        <dbReference type="Proteomes" id="UP001152320"/>
    </source>
</evidence>
<dbReference type="Gene3D" id="2.60.40.10">
    <property type="entry name" value="Immunoglobulins"/>
    <property type="match status" value="2"/>
</dbReference>
<dbReference type="Pfam" id="PF01390">
    <property type="entry name" value="SEA"/>
    <property type="match status" value="1"/>
</dbReference>
<accession>A0A9Q1BBX2</accession>
<feature type="compositionally biased region" description="Polar residues" evidence="2">
    <location>
        <begin position="441"/>
        <end position="468"/>
    </location>
</feature>
<evidence type="ECO:0000313" key="6">
    <source>
        <dbReference type="EMBL" id="KAJ8021035.1"/>
    </source>
</evidence>
<feature type="region of interest" description="Disordered" evidence="2">
    <location>
        <begin position="1"/>
        <end position="20"/>
    </location>
</feature>
<comment type="caution">
    <text evidence="6">The sequence shown here is derived from an EMBL/GenBank/DDBJ whole genome shotgun (WGS) entry which is preliminary data.</text>
</comment>
<dbReference type="SMART" id="SM00200">
    <property type="entry name" value="SEA"/>
    <property type="match status" value="1"/>
</dbReference>
<protein>
    <submittedName>
        <fullName evidence="6">Hyalin</fullName>
    </submittedName>
</protein>
<reference evidence="6" key="1">
    <citation type="submission" date="2021-10" db="EMBL/GenBank/DDBJ databases">
        <title>Tropical sea cucumber genome reveals ecological adaptation and Cuvierian tubules defense mechanism.</title>
        <authorList>
            <person name="Chen T."/>
        </authorList>
    </citation>
    <scope>NUCLEOTIDE SEQUENCE</scope>
    <source>
        <strain evidence="6">Nanhai2018</strain>
        <tissue evidence="6">Muscle</tissue>
    </source>
</reference>
<keyword evidence="7" id="KW-1185">Reference proteome</keyword>
<dbReference type="InterPro" id="IPR036364">
    <property type="entry name" value="SEA_dom_sf"/>
</dbReference>
<dbReference type="EMBL" id="JAIZAY010000022">
    <property type="protein sequence ID" value="KAJ8021035.1"/>
    <property type="molecule type" value="Genomic_DNA"/>
</dbReference>
<feature type="domain" description="SEA" evidence="4">
    <location>
        <begin position="113"/>
        <end position="236"/>
    </location>
</feature>
<dbReference type="PROSITE" id="PS50024">
    <property type="entry name" value="SEA"/>
    <property type="match status" value="1"/>
</dbReference>
<evidence type="ECO:0000259" key="5">
    <source>
        <dbReference type="PROSITE" id="PS50825"/>
    </source>
</evidence>
<evidence type="ECO:0000256" key="3">
    <source>
        <dbReference type="SAM" id="Phobius"/>
    </source>
</evidence>
<gene>
    <name evidence="6" type="ORF">HOLleu_40789</name>
</gene>
<feature type="region of interest" description="Disordered" evidence="2">
    <location>
        <begin position="441"/>
        <end position="469"/>
    </location>
</feature>
<evidence type="ECO:0000256" key="1">
    <source>
        <dbReference type="ARBA" id="ARBA00022737"/>
    </source>
</evidence>
<keyword evidence="3" id="KW-0812">Transmembrane</keyword>
<dbReference type="OrthoDB" id="6019752at2759"/>
<feature type="compositionally biased region" description="Polar residues" evidence="2">
    <location>
        <begin position="529"/>
        <end position="545"/>
    </location>
</feature>
<dbReference type="SUPFAM" id="SSF82671">
    <property type="entry name" value="SEA domain"/>
    <property type="match status" value="1"/>
</dbReference>
<dbReference type="InterPro" id="IPR003410">
    <property type="entry name" value="HYR_dom"/>
</dbReference>
<sequence>MGRRGTYKLDKATGDRHNPTYIHDDDTDTVYKYNDLYNQKEFPDSHHKSFWAISHEIGDTNPSEEGQSLLARPRLRVAALLAVVLVIGGAVVTAITIAIVKDDVMYPDVLVVGGSRTKGEIPLTNMTWNSTLEDSSSEQYQLLERQFIAEMDKAYQRSNLADVYNHTTVEQFRQGSVIVVFVVHLNGATPSAQQIQVQDDTDQLQAEVEMATVSDILSVLNLETDGSHLGELVVGEASVTEVVSVTIEVQVGNSENQPPETEPPSVDCPADITQNTDDERPTAMVLWEDPVAEDNSGVIDRVESQPESGSEFMIGETEVTVLAYDAAGNIGVCTFTVTVIDEELPSVSCPSNVTENVSKSEATRVVTWPPPEATDNSEDLYVYTTPVSGHAFPIGVTPVEVTVRDLSGNSVTCRFFVNIIDNERPVMTCPADIVVDTDPGQSTGNVTWSSPNATDNSGQNVSLSSDLQPGNYEIDQNVVTYTGEDKSGNTAQCSFIVTVTDNERPIVACPADIAVDTDPGQFTGSVTWSSPTAADNSGQNVSLSSDLRPGNYEIGEHVVTYTVEDESGNTAQCSLNVSVTDNERPVVTCPADLAINTDPGQSTGNVTWSSPTATDNSGQSVSLSSDLQQGNYDIGQHVVTYTGEDESGNTAQCSFNVTVTG</sequence>
<evidence type="ECO:0000259" key="4">
    <source>
        <dbReference type="PROSITE" id="PS50024"/>
    </source>
</evidence>
<evidence type="ECO:0000256" key="2">
    <source>
        <dbReference type="SAM" id="MobiDB-lite"/>
    </source>
</evidence>
<dbReference type="AlphaFoldDB" id="A0A9Q1BBX2"/>
<organism evidence="6 7">
    <name type="scientific">Holothuria leucospilota</name>
    <name type="common">Black long sea cucumber</name>
    <name type="synonym">Mertensiothuria leucospilota</name>
    <dbReference type="NCBI Taxonomy" id="206669"/>
    <lineage>
        <taxon>Eukaryota</taxon>
        <taxon>Metazoa</taxon>
        <taxon>Echinodermata</taxon>
        <taxon>Eleutherozoa</taxon>
        <taxon>Echinozoa</taxon>
        <taxon>Holothuroidea</taxon>
        <taxon>Aspidochirotacea</taxon>
        <taxon>Aspidochirotida</taxon>
        <taxon>Holothuriidae</taxon>
        <taxon>Holothuria</taxon>
    </lineage>
</organism>